<dbReference type="FunCoup" id="A0A1S3I5L9">
    <property type="interactions" value="1696"/>
</dbReference>
<feature type="compositionally biased region" description="Low complexity" evidence="21">
    <location>
        <begin position="234"/>
        <end position="244"/>
    </location>
</feature>
<dbReference type="InterPro" id="IPR019406">
    <property type="entry name" value="APLF_PBZ"/>
</dbReference>
<evidence type="ECO:0000256" key="19">
    <source>
        <dbReference type="RuleBase" id="RU000617"/>
    </source>
</evidence>
<comment type="catalytic activity">
    <reaction evidence="18 19">
        <text>ATP + (deoxyribonucleotide)n-3'-hydroxyl + 5'-phospho-(deoxyribonucleotide)m = (deoxyribonucleotide)n+m + AMP + diphosphate.</text>
        <dbReference type="EC" id="6.5.1.1"/>
    </reaction>
</comment>
<dbReference type="GO" id="GO:0006302">
    <property type="term" value="P:double-strand break repair"/>
    <property type="evidence" value="ECO:0007669"/>
    <property type="project" value="TreeGrafter"/>
</dbReference>
<proteinExistence type="inferred from homology"/>
<dbReference type="NCBIfam" id="TIGR00574">
    <property type="entry name" value="dnl1"/>
    <property type="match status" value="1"/>
</dbReference>
<dbReference type="PROSITE" id="PS00333">
    <property type="entry name" value="DNA_LIGASE_A2"/>
    <property type="match status" value="1"/>
</dbReference>
<sequence length="1025" mass="115782">MLKLLRLSKTENLLLQRLKPVQCIVGQPCNVHTLQGTLVESAGIYTINTVEKLTKHKKAERTLWIGLQLSLVRTFQRGLSDWASDSDTEDEMAENRFCCDYAKRGQASCKKCKQKIEKGVFRIAKVVTNPFSDEGGDMKQWYHPACIFETFQRARATTKIIEKIEDIEGHEVIKDEEKEILEKLIKDLDSKLSPAKKKAMKQAKIDFTNLKTPEKKDATNGNIKHADDDDEKPSTSGYSGASFSSKEAEKDNSFRQFRCLCAEIAEEASYNGKTAIVHKFITKGSSGDGFAGSLYLIMKLLLPGFVKRVYNINNKQLIKLYSQAFGEDQDEMSDHFDQGGDVADTIKEFFEKSTKLPPQKKSTLSLQEVDAFLDELTLYTREEDQQRALTKIAKKCTANDLKMVVRLVKHDLRINAGAKHILDGLDEHAYPAFQASRNLKDVVDRVMANKAENGRKPGMSKKLSIKASLMTPVLPMLAEACKSVASAMKKCPNGMYAEIKYDGERVQVHKQGDKFHYYSRSLKPVLPHKVSHFKDFIPKAFEGGNDLILDSEVLLIDTNTSKPLPFGSLGVHKKAAFKDANVCLFVFDCLHYNGENLMNRPIKERRKFLRDNMKEIPNRIMFSEMKFINKAEDLKKEMMKVFKEGLEGLVLKDINSIYEPGKRHWLKVKKDYLNEGAMADTADLVVLGAYYGSGNKGGLMSVFLMGCWDPKRQKWCTVTKCGNGMDDKKLDQLQKELDMVKIGKNQAKVPDWLDVKKAVVPDFVCADPKKSQVWEITGAEFSKAEVHTAAGISIRFPRVTKFRDDKGWREATNLDELKHLFKTSKETSDLGESSLMGGKSPVKNTPKKRKHEDDDDDDDDDDNSNNHYGNPSPTKQIMLTPSKTSPAKRNNDVTPTKKLKTSDDGNNKPSCKYGAECYQTNPQHLEQFSHPSNRKIKSPIKSKILLDIFKGLKFSLSNSVEKLKDLKRYIIAYDGDVVPEYDSSQATHVVVGKNEKVENPASNVVSEDWVWGCVKERKLLPVKDC</sequence>
<keyword evidence="4 19" id="KW-0436">Ligase</keyword>
<dbReference type="PANTHER" id="PTHR45674">
    <property type="entry name" value="DNA LIGASE 1/3 FAMILY MEMBER"/>
    <property type="match status" value="1"/>
</dbReference>
<comment type="similarity">
    <text evidence="3 20">Belongs to the ATP-dependent DNA ligase family.</text>
</comment>
<dbReference type="PROSITE" id="PS00347">
    <property type="entry name" value="ZF_PARP_1"/>
    <property type="match status" value="1"/>
</dbReference>
<dbReference type="InterPro" id="IPR050191">
    <property type="entry name" value="ATP-dep_DNA_ligase"/>
</dbReference>
<dbReference type="Pfam" id="PF01068">
    <property type="entry name" value="DNA_ligase_A_M"/>
    <property type="match status" value="1"/>
</dbReference>
<feature type="region of interest" description="Disordered" evidence="21">
    <location>
        <begin position="826"/>
        <end position="908"/>
    </location>
</feature>
<dbReference type="Pfam" id="PF16759">
    <property type="entry name" value="LIG3_BRCT"/>
    <property type="match status" value="1"/>
</dbReference>
<dbReference type="PANTHER" id="PTHR45674:SF9">
    <property type="entry name" value="DNA LIGASE 3"/>
    <property type="match status" value="1"/>
</dbReference>
<dbReference type="FunFam" id="2.40.50.140:FF:000085">
    <property type="entry name" value="DNA ligase"/>
    <property type="match status" value="1"/>
</dbReference>
<dbReference type="GO" id="GO:0006273">
    <property type="term" value="P:lagging strand elongation"/>
    <property type="evidence" value="ECO:0007669"/>
    <property type="project" value="TreeGrafter"/>
</dbReference>
<gene>
    <name evidence="26" type="primary">LOC106161217</name>
</gene>
<keyword evidence="8 19" id="KW-0547">Nucleotide-binding</keyword>
<dbReference type="GO" id="GO:0005524">
    <property type="term" value="F:ATP binding"/>
    <property type="evidence" value="ECO:0007669"/>
    <property type="project" value="UniProtKB-KW"/>
</dbReference>
<dbReference type="CDD" id="cd07967">
    <property type="entry name" value="OBF_DNA_ligase_III"/>
    <property type="match status" value="1"/>
</dbReference>
<keyword evidence="13" id="KW-0460">Magnesium</keyword>
<dbReference type="InterPro" id="IPR012309">
    <property type="entry name" value="DNA_ligase_ATP-dep_C"/>
</dbReference>
<dbReference type="Gene3D" id="3.30.1490.70">
    <property type="match status" value="1"/>
</dbReference>
<keyword evidence="10" id="KW-0863">Zinc-finger</keyword>
<evidence type="ECO:0000256" key="2">
    <source>
        <dbReference type="ARBA" id="ARBA00004123"/>
    </source>
</evidence>
<evidence type="ECO:0000259" key="24">
    <source>
        <dbReference type="PROSITE" id="PS50172"/>
    </source>
</evidence>
<keyword evidence="15 19" id="KW-0234">DNA repair</keyword>
<dbReference type="InterPro" id="IPR036599">
    <property type="entry name" value="DNA_ligase_N_sf"/>
</dbReference>
<dbReference type="GO" id="GO:0008270">
    <property type="term" value="F:zinc ion binding"/>
    <property type="evidence" value="ECO:0007669"/>
    <property type="project" value="UniProtKB-KW"/>
</dbReference>
<dbReference type="KEGG" id="lak:106161217"/>
<evidence type="ECO:0000256" key="21">
    <source>
        <dbReference type="SAM" id="MobiDB-lite"/>
    </source>
</evidence>
<evidence type="ECO:0000259" key="22">
    <source>
        <dbReference type="PROSITE" id="PS50064"/>
    </source>
</evidence>
<evidence type="ECO:0000256" key="20">
    <source>
        <dbReference type="RuleBase" id="RU004196"/>
    </source>
</evidence>
<dbReference type="Gene3D" id="1.10.3260.10">
    <property type="entry name" value="DNA ligase, ATP-dependent, N-terminal domain"/>
    <property type="match status" value="1"/>
</dbReference>
<keyword evidence="5" id="KW-0132">Cell division</keyword>
<evidence type="ECO:0000256" key="16">
    <source>
        <dbReference type="ARBA" id="ARBA00023242"/>
    </source>
</evidence>
<feature type="domain" description="PARP-type" evidence="22">
    <location>
        <begin position="97"/>
        <end position="189"/>
    </location>
</feature>
<evidence type="ECO:0000256" key="15">
    <source>
        <dbReference type="ARBA" id="ARBA00023204"/>
    </source>
</evidence>
<dbReference type="Pfam" id="PF10283">
    <property type="entry name" value="zf-CCHH"/>
    <property type="match status" value="1"/>
</dbReference>
<dbReference type="GO" id="GO:0003677">
    <property type="term" value="F:DNA binding"/>
    <property type="evidence" value="ECO:0007669"/>
    <property type="project" value="InterPro"/>
</dbReference>
<evidence type="ECO:0000256" key="1">
    <source>
        <dbReference type="ARBA" id="ARBA00001946"/>
    </source>
</evidence>
<dbReference type="InterPro" id="IPR012308">
    <property type="entry name" value="DNA_ligase_ATP-dep_N"/>
</dbReference>
<dbReference type="PROSITE" id="PS50160">
    <property type="entry name" value="DNA_LIGASE_A3"/>
    <property type="match status" value="1"/>
</dbReference>
<dbReference type="FunFam" id="3.30.470.30:FF:000003">
    <property type="entry name" value="DNA ligase"/>
    <property type="match status" value="1"/>
</dbReference>
<evidence type="ECO:0000256" key="3">
    <source>
        <dbReference type="ARBA" id="ARBA00007572"/>
    </source>
</evidence>
<dbReference type="RefSeq" id="XP_013393552.1">
    <property type="nucleotide sequence ID" value="XM_013538098.1"/>
</dbReference>
<dbReference type="Proteomes" id="UP000085678">
    <property type="component" value="Unplaced"/>
</dbReference>
<evidence type="ECO:0000256" key="5">
    <source>
        <dbReference type="ARBA" id="ARBA00022618"/>
    </source>
</evidence>
<dbReference type="CDD" id="cd18431">
    <property type="entry name" value="BRCT_DNA_ligase_III"/>
    <property type="match status" value="1"/>
</dbReference>
<dbReference type="SMART" id="SM00292">
    <property type="entry name" value="BRCT"/>
    <property type="match status" value="1"/>
</dbReference>
<dbReference type="InParanoid" id="A0A1S3I5L9"/>
<dbReference type="PROSITE" id="PS50064">
    <property type="entry name" value="ZF_PARP_2"/>
    <property type="match status" value="1"/>
</dbReference>
<dbReference type="SUPFAM" id="SSF57716">
    <property type="entry name" value="Glucocorticoid receptor-like (DNA-binding domain)"/>
    <property type="match status" value="1"/>
</dbReference>
<keyword evidence="7" id="KW-0479">Metal-binding</keyword>
<feature type="domain" description="ATP-dependent DNA ligase family profile" evidence="23">
    <location>
        <begin position="575"/>
        <end position="709"/>
    </location>
</feature>
<dbReference type="OrthoDB" id="206088at2759"/>
<comment type="cofactor">
    <cofactor evidence="1">
        <name>Mg(2+)</name>
        <dbReference type="ChEBI" id="CHEBI:18420"/>
    </cofactor>
</comment>
<dbReference type="SUPFAM" id="SSF50249">
    <property type="entry name" value="Nucleic acid-binding proteins"/>
    <property type="match status" value="1"/>
</dbReference>
<dbReference type="Pfam" id="PF04675">
    <property type="entry name" value="DNA_ligase_A_N"/>
    <property type="match status" value="1"/>
</dbReference>
<dbReference type="SUPFAM" id="SSF117018">
    <property type="entry name" value="ATP-dependent DNA ligase DNA-binding domain"/>
    <property type="match status" value="1"/>
</dbReference>
<feature type="domain" description="BRCT" evidence="24">
    <location>
        <begin position="944"/>
        <end position="1025"/>
    </location>
</feature>
<evidence type="ECO:0000256" key="6">
    <source>
        <dbReference type="ARBA" id="ARBA00022705"/>
    </source>
</evidence>
<evidence type="ECO:0000256" key="13">
    <source>
        <dbReference type="ARBA" id="ARBA00022842"/>
    </source>
</evidence>
<name>A0A1S3I5L9_LINAN</name>
<keyword evidence="9 19" id="KW-0227">DNA damage</keyword>
<dbReference type="InterPro" id="IPR001357">
    <property type="entry name" value="BRCT_dom"/>
</dbReference>
<accession>A0A1S3I5L9</accession>
<evidence type="ECO:0000256" key="10">
    <source>
        <dbReference type="ARBA" id="ARBA00022771"/>
    </source>
</evidence>
<dbReference type="SUPFAM" id="SSF56091">
    <property type="entry name" value="DNA ligase/mRNA capping enzyme, catalytic domain"/>
    <property type="match status" value="1"/>
</dbReference>
<dbReference type="PROSITE" id="PS00697">
    <property type="entry name" value="DNA_LIGASE_A1"/>
    <property type="match status" value="1"/>
</dbReference>
<dbReference type="Gene3D" id="3.30.470.30">
    <property type="entry name" value="DNA ligase/mRNA capping enzyme"/>
    <property type="match status" value="1"/>
</dbReference>
<evidence type="ECO:0000256" key="4">
    <source>
        <dbReference type="ARBA" id="ARBA00022598"/>
    </source>
</evidence>
<evidence type="ECO:0000256" key="18">
    <source>
        <dbReference type="ARBA" id="ARBA00034003"/>
    </source>
</evidence>
<keyword evidence="17" id="KW-0131">Cell cycle</keyword>
<feature type="region of interest" description="Disordered" evidence="21">
    <location>
        <begin position="210"/>
        <end position="244"/>
    </location>
</feature>
<dbReference type="InterPro" id="IPR036957">
    <property type="entry name" value="Znf_PARP_sf"/>
</dbReference>
<dbReference type="EC" id="6.5.1.1" evidence="19"/>
<evidence type="ECO:0000256" key="9">
    <source>
        <dbReference type="ARBA" id="ARBA00022763"/>
    </source>
</evidence>
<dbReference type="GO" id="GO:0006310">
    <property type="term" value="P:DNA recombination"/>
    <property type="evidence" value="ECO:0007669"/>
    <property type="project" value="UniProtKB-KW"/>
</dbReference>
<comment type="subcellular location">
    <subcellularLocation>
        <location evidence="2">Nucleus</location>
    </subcellularLocation>
</comment>
<evidence type="ECO:0000256" key="7">
    <source>
        <dbReference type="ARBA" id="ARBA00022723"/>
    </source>
</evidence>
<protein>
    <recommendedName>
        <fullName evidence="19">DNA ligase</fullName>
        <ecNumber evidence="19">6.5.1.1</ecNumber>
    </recommendedName>
</protein>
<reference evidence="26" key="1">
    <citation type="submission" date="2025-08" db="UniProtKB">
        <authorList>
            <consortium name="RefSeq"/>
        </authorList>
    </citation>
    <scope>IDENTIFICATION</scope>
    <source>
        <tissue evidence="26">Gonads</tissue>
    </source>
</reference>
<feature type="compositionally biased region" description="Polar residues" evidence="21">
    <location>
        <begin position="865"/>
        <end position="894"/>
    </location>
</feature>
<dbReference type="FunFam" id="1.10.3260.10:FF:000002">
    <property type="entry name" value="DNA ligase"/>
    <property type="match status" value="1"/>
</dbReference>
<dbReference type="STRING" id="7574.A0A1S3I5L9"/>
<evidence type="ECO:0000256" key="12">
    <source>
        <dbReference type="ARBA" id="ARBA00022840"/>
    </source>
</evidence>
<dbReference type="GO" id="GO:0071897">
    <property type="term" value="P:DNA biosynthetic process"/>
    <property type="evidence" value="ECO:0007669"/>
    <property type="project" value="InterPro"/>
</dbReference>
<dbReference type="InterPro" id="IPR016059">
    <property type="entry name" value="DNA_ligase_ATP-dep_CS"/>
</dbReference>
<dbReference type="InterPro" id="IPR036420">
    <property type="entry name" value="BRCT_dom_sf"/>
</dbReference>
<dbReference type="Pfam" id="PF04679">
    <property type="entry name" value="DNA_ligase_A_C"/>
    <property type="match status" value="1"/>
</dbReference>
<dbReference type="InterPro" id="IPR012340">
    <property type="entry name" value="NA-bd_OB-fold"/>
</dbReference>
<organism evidence="25 26">
    <name type="scientific">Lingula anatina</name>
    <name type="common">Brachiopod</name>
    <name type="synonym">Lingula unguis</name>
    <dbReference type="NCBI Taxonomy" id="7574"/>
    <lineage>
        <taxon>Eukaryota</taxon>
        <taxon>Metazoa</taxon>
        <taxon>Spiralia</taxon>
        <taxon>Lophotrochozoa</taxon>
        <taxon>Brachiopoda</taxon>
        <taxon>Linguliformea</taxon>
        <taxon>Lingulata</taxon>
        <taxon>Lingulida</taxon>
        <taxon>Linguloidea</taxon>
        <taxon>Lingulidae</taxon>
        <taxon>Lingula</taxon>
    </lineage>
</organism>
<dbReference type="GO" id="GO:0003910">
    <property type="term" value="F:DNA ligase (ATP) activity"/>
    <property type="evidence" value="ECO:0007669"/>
    <property type="project" value="UniProtKB-EC"/>
</dbReference>
<keyword evidence="11" id="KW-0862">Zinc</keyword>
<dbReference type="SMART" id="SM01336">
    <property type="entry name" value="zf-PARP"/>
    <property type="match status" value="1"/>
</dbReference>
<dbReference type="Pfam" id="PF00645">
    <property type="entry name" value="zf-PARP"/>
    <property type="match status" value="1"/>
</dbReference>
<keyword evidence="25" id="KW-1185">Reference proteome</keyword>
<evidence type="ECO:0000256" key="17">
    <source>
        <dbReference type="ARBA" id="ARBA00023306"/>
    </source>
</evidence>
<keyword evidence="12 19" id="KW-0067">ATP-binding</keyword>
<dbReference type="PROSITE" id="PS50172">
    <property type="entry name" value="BRCT"/>
    <property type="match status" value="1"/>
</dbReference>
<dbReference type="Gene3D" id="3.30.1740.10">
    <property type="entry name" value="Zinc finger, PARP-type"/>
    <property type="match status" value="1"/>
</dbReference>
<evidence type="ECO:0000256" key="11">
    <source>
        <dbReference type="ARBA" id="ARBA00022833"/>
    </source>
</evidence>
<keyword evidence="6" id="KW-0235">DNA replication</keyword>
<keyword evidence="14 19" id="KW-0233">DNA recombination</keyword>
<dbReference type="GO" id="GO:0051301">
    <property type="term" value="P:cell division"/>
    <property type="evidence" value="ECO:0007669"/>
    <property type="project" value="UniProtKB-KW"/>
</dbReference>
<evidence type="ECO:0000313" key="26">
    <source>
        <dbReference type="RefSeq" id="XP_013393552.1"/>
    </source>
</evidence>
<evidence type="ECO:0000256" key="8">
    <source>
        <dbReference type="ARBA" id="ARBA00022741"/>
    </source>
</evidence>
<dbReference type="CDD" id="cd07902">
    <property type="entry name" value="Adenylation_DNA_ligase_III"/>
    <property type="match status" value="1"/>
</dbReference>
<evidence type="ECO:0000313" key="25">
    <source>
        <dbReference type="Proteomes" id="UP000085678"/>
    </source>
</evidence>
<dbReference type="Gene3D" id="2.40.50.140">
    <property type="entry name" value="Nucleic acid-binding proteins"/>
    <property type="match status" value="1"/>
</dbReference>
<dbReference type="OMA" id="GRWCTVT"/>
<keyword evidence="16" id="KW-0539">Nucleus</keyword>
<dbReference type="SUPFAM" id="SSF52113">
    <property type="entry name" value="BRCT domain"/>
    <property type="match status" value="1"/>
</dbReference>
<dbReference type="AlphaFoldDB" id="A0A1S3I5L9"/>
<evidence type="ECO:0000259" key="23">
    <source>
        <dbReference type="PROSITE" id="PS50160"/>
    </source>
</evidence>
<feature type="compositionally biased region" description="Acidic residues" evidence="21">
    <location>
        <begin position="853"/>
        <end position="863"/>
    </location>
</feature>
<dbReference type="GO" id="GO:0070421">
    <property type="term" value="C:DNA ligase III-XRCC1 complex"/>
    <property type="evidence" value="ECO:0007669"/>
    <property type="project" value="TreeGrafter"/>
</dbReference>
<dbReference type="InterPro" id="IPR012310">
    <property type="entry name" value="DNA_ligase_ATP-dep_cent"/>
</dbReference>
<dbReference type="InterPro" id="IPR001510">
    <property type="entry name" value="Znf_PARP"/>
</dbReference>
<dbReference type="InterPro" id="IPR000977">
    <property type="entry name" value="DNA_ligase_ATP-dep"/>
</dbReference>
<dbReference type="Gene3D" id="3.40.50.10190">
    <property type="entry name" value="BRCT domain"/>
    <property type="match status" value="1"/>
</dbReference>
<evidence type="ECO:0000256" key="14">
    <source>
        <dbReference type="ARBA" id="ARBA00023172"/>
    </source>
</evidence>
<dbReference type="InterPro" id="IPR031916">
    <property type="entry name" value="LIG3_BRCT"/>
</dbReference>
<dbReference type="GeneID" id="106161217"/>